<dbReference type="GO" id="GO:0003755">
    <property type="term" value="F:peptidyl-prolyl cis-trans isomerase activity"/>
    <property type="evidence" value="ECO:0007669"/>
    <property type="project" value="UniProtKB-UniRule"/>
</dbReference>
<comment type="function">
    <text evidence="10 12">Involved in protein export. Acts as a chaperone by maintaining the newly synthesized protein in an open conformation. Functions as a peptidyl-prolyl cis-trans isomerase.</text>
</comment>
<evidence type="ECO:0000256" key="1">
    <source>
        <dbReference type="ARBA" id="ARBA00000971"/>
    </source>
</evidence>
<evidence type="ECO:0000256" key="15">
    <source>
        <dbReference type="SAM" id="Coils"/>
    </source>
</evidence>
<keyword evidence="15" id="KW-0175">Coiled coil</keyword>
<gene>
    <name evidence="12" type="primary">tig</name>
    <name evidence="17" type="ORF">SAMN04244570_1049</name>
</gene>
<dbReference type="Pfam" id="PF05698">
    <property type="entry name" value="Trigger_C"/>
    <property type="match status" value="1"/>
</dbReference>
<dbReference type="InterPro" id="IPR037041">
    <property type="entry name" value="Trigger_fac_C_sf"/>
</dbReference>
<reference evidence="18" key="1">
    <citation type="submission" date="2017-02" db="EMBL/GenBank/DDBJ databases">
        <authorList>
            <person name="Varghese N."/>
            <person name="Submissions S."/>
        </authorList>
    </citation>
    <scope>NUCLEOTIDE SEQUENCE [LARGE SCALE GENOMIC DNA]</scope>
    <source>
        <strain evidence="18">DSM 23966</strain>
    </source>
</reference>
<dbReference type="PIRSF" id="PIRSF003095">
    <property type="entry name" value="Trigger_factor"/>
    <property type="match status" value="1"/>
</dbReference>
<dbReference type="SUPFAM" id="SSF102735">
    <property type="entry name" value="Trigger factor ribosome-binding domain"/>
    <property type="match status" value="1"/>
</dbReference>
<dbReference type="FunFam" id="3.10.50.40:FF:000001">
    <property type="entry name" value="Trigger factor"/>
    <property type="match status" value="1"/>
</dbReference>
<keyword evidence="12" id="KW-0963">Cytoplasm</keyword>
<name>A0A1T4XPG0_9BACL</name>
<evidence type="ECO:0000256" key="5">
    <source>
        <dbReference type="ARBA" id="ARBA00022618"/>
    </source>
</evidence>
<dbReference type="GO" id="GO:0015031">
    <property type="term" value="P:protein transport"/>
    <property type="evidence" value="ECO:0007669"/>
    <property type="project" value="UniProtKB-UniRule"/>
</dbReference>
<dbReference type="SUPFAM" id="SSF109998">
    <property type="entry name" value="Triger factor/SurA peptide-binding domain-like"/>
    <property type="match status" value="1"/>
</dbReference>
<dbReference type="RefSeq" id="WP_078816793.1">
    <property type="nucleotide sequence ID" value="NZ_FUYJ01000001.1"/>
</dbReference>
<evidence type="ECO:0000313" key="18">
    <source>
        <dbReference type="Proteomes" id="UP000190042"/>
    </source>
</evidence>
<evidence type="ECO:0000313" key="17">
    <source>
        <dbReference type="EMBL" id="SKA90955.1"/>
    </source>
</evidence>
<evidence type="ECO:0000256" key="6">
    <source>
        <dbReference type="ARBA" id="ARBA00023110"/>
    </source>
</evidence>
<evidence type="ECO:0000256" key="7">
    <source>
        <dbReference type="ARBA" id="ARBA00023186"/>
    </source>
</evidence>
<keyword evidence="8 12" id="KW-0413">Isomerase</keyword>
<evidence type="ECO:0000256" key="12">
    <source>
        <dbReference type="HAMAP-Rule" id="MF_00303"/>
    </source>
</evidence>
<dbReference type="AlphaFoldDB" id="A0A1T4XPG0"/>
<evidence type="ECO:0000256" key="2">
    <source>
        <dbReference type="ARBA" id="ARBA00005464"/>
    </source>
</evidence>
<evidence type="ECO:0000256" key="14">
    <source>
        <dbReference type="RuleBase" id="RU003914"/>
    </source>
</evidence>
<dbReference type="PANTHER" id="PTHR30560">
    <property type="entry name" value="TRIGGER FACTOR CHAPERONE AND PEPTIDYL-PROLYL CIS/TRANS ISOMERASE"/>
    <property type="match status" value="1"/>
</dbReference>
<protein>
    <recommendedName>
        <fullName evidence="4 12">Trigger factor</fullName>
        <shortName evidence="12">TF</shortName>
        <ecNumber evidence="3 12">5.2.1.8</ecNumber>
    </recommendedName>
    <alternativeName>
        <fullName evidence="11 12">PPIase</fullName>
    </alternativeName>
</protein>
<comment type="domain">
    <text evidence="12">Consists of 3 domains; the N-terminus binds the ribosome, the middle domain has PPIase activity, while the C-terminus has intrinsic chaperone activity on its own.</text>
</comment>
<dbReference type="Pfam" id="PF00254">
    <property type="entry name" value="FKBP_C"/>
    <property type="match status" value="1"/>
</dbReference>
<dbReference type="InterPro" id="IPR027304">
    <property type="entry name" value="Trigger_fact/SurA_dom_sf"/>
</dbReference>
<dbReference type="Pfam" id="PF05697">
    <property type="entry name" value="Trigger_N"/>
    <property type="match status" value="1"/>
</dbReference>
<dbReference type="SUPFAM" id="SSF54534">
    <property type="entry name" value="FKBP-like"/>
    <property type="match status" value="1"/>
</dbReference>
<dbReference type="PANTHER" id="PTHR30560:SF3">
    <property type="entry name" value="TRIGGER FACTOR-LIKE PROTEIN TIG, CHLOROPLASTIC"/>
    <property type="match status" value="1"/>
</dbReference>
<organism evidence="17 18">
    <name type="scientific">Sporosarcina newyorkensis</name>
    <dbReference type="NCBI Taxonomy" id="759851"/>
    <lineage>
        <taxon>Bacteria</taxon>
        <taxon>Bacillati</taxon>
        <taxon>Bacillota</taxon>
        <taxon>Bacilli</taxon>
        <taxon>Bacillales</taxon>
        <taxon>Caryophanaceae</taxon>
        <taxon>Sporosarcina</taxon>
    </lineage>
</organism>
<evidence type="ECO:0000259" key="16">
    <source>
        <dbReference type="PROSITE" id="PS50059"/>
    </source>
</evidence>
<keyword evidence="18" id="KW-1185">Reference proteome</keyword>
<dbReference type="Gene3D" id="3.30.70.1050">
    <property type="entry name" value="Trigger factor ribosome-binding domain"/>
    <property type="match status" value="1"/>
</dbReference>
<dbReference type="InterPro" id="IPR036611">
    <property type="entry name" value="Trigger_fac_ribosome-bd_sf"/>
</dbReference>
<keyword evidence="7 12" id="KW-0143">Chaperone</keyword>
<comment type="similarity">
    <text evidence="2 12 14">Belongs to the FKBP-type PPIase family. Tig subfamily.</text>
</comment>
<dbReference type="PROSITE" id="PS50059">
    <property type="entry name" value="FKBP_PPIASE"/>
    <property type="match status" value="1"/>
</dbReference>
<evidence type="ECO:0000256" key="13">
    <source>
        <dbReference type="PROSITE-ProRule" id="PRU00277"/>
    </source>
</evidence>
<dbReference type="NCBIfam" id="TIGR00115">
    <property type="entry name" value="tig"/>
    <property type="match status" value="1"/>
</dbReference>
<feature type="coiled-coil region" evidence="15">
    <location>
        <begin position="255"/>
        <end position="285"/>
    </location>
</feature>
<dbReference type="InterPro" id="IPR046357">
    <property type="entry name" value="PPIase_dom_sf"/>
</dbReference>
<sequence>MTVKWEKSEGSEGKLTFEVSVERFNQGMDEAFKKVVKKVQAPGFRKGKMPRKMFDKMYGEEALYNDAIDIVLPEAYSKAVEEADVEPIAAPEIDIEKLEKGEPVIFTAVIALKPEVKLGEYKGLEVTRQSTEVTDEEVDAQLQQRREGLAEMVVKEDGAAENGDTATIDFEGFANGEAFEGGKSENYDLEIGSGSFIPGFEEQVVGLKAGEEKDIEITFPEEYHAAELAGQPATFKVKVHEIKAKEVPELDDELAKEIDESVSSVEELRTKLKEEAEEVKKNDSETALRDDLVEQAASNAEMEIPQAMIDSETDRMMQDFEQRLQMQGMNLELYFQFSGQDEQTLRDQMKDDALSRVRVSLTLEAIGEAEKVEVTEEEVNAELDKMSEQFGMEVEQIKATLGGTSVLENDLRFNKTVQLLVDNAKIVD</sequence>
<dbReference type="InterPro" id="IPR008880">
    <property type="entry name" value="Trigger_fac_C"/>
</dbReference>
<dbReference type="GO" id="GO:0051083">
    <property type="term" value="P:'de novo' cotranslational protein folding"/>
    <property type="evidence" value="ECO:0007669"/>
    <property type="project" value="TreeGrafter"/>
</dbReference>
<keyword evidence="9 12" id="KW-0131">Cell cycle</keyword>
<dbReference type="EMBL" id="FUYJ01000001">
    <property type="protein sequence ID" value="SKA90955.1"/>
    <property type="molecule type" value="Genomic_DNA"/>
</dbReference>
<dbReference type="GO" id="GO:0043022">
    <property type="term" value="F:ribosome binding"/>
    <property type="evidence" value="ECO:0007669"/>
    <property type="project" value="TreeGrafter"/>
</dbReference>
<evidence type="ECO:0000256" key="8">
    <source>
        <dbReference type="ARBA" id="ARBA00023235"/>
    </source>
</evidence>
<evidence type="ECO:0000256" key="3">
    <source>
        <dbReference type="ARBA" id="ARBA00013194"/>
    </source>
</evidence>
<keyword evidence="5 12" id="KW-0132">Cell division</keyword>
<dbReference type="GO" id="GO:0044183">
    <property type="term" value="F:protein folding chaperone"/>
    <property type="evidence" value="ECO:0007669"/>
    <property type="project" value="TreeGrafter"/>
</dbReference>
<dbReference type="HAMAP" id="MF_00303">
    <property type="entry name" value="Trigger_factor_Tig"/>
    <property type="match status" value="1"/>
</dbReference>
<dbReference type="InterPro" id="IPR008881">
    <property type="entry name" value="Trigger_fac_ribosome-bd_bac"/>
</dbReference>
<proteinExistence type="inferred from homology"/>
<accession>A0A1T4XPG0</accession>
<evidence type="ECO:0000256" key="9">
    <source>
        <dbReference type="ARBA" id="ARBA00023306"/>
    </source>
</evidence>
<dbReference type="Gene3D" id="3.10.50.40">
    <property type="match status" value="1"/>
</dbReference>
<dbReference type="Proteomes" id="UP000190042">
    <property type="component" value="Unassembled WGS sequence"/>
</dbReference>
<dbReference type="GO" id="GO:0043335">
    <property type="term" value="P:protein unfolding"/>
    <property type="evidence" value="ECO:0007669"/>
    <property type="project" value="TreeGrafter"/>
</dbReference>
<evidence type="ECO:0000256" key="11">
    <source>
        <dbReference type="ARBA" id="ARBA00029986"/>
    </source>
</evidence>
<comment type="catalytic activity">
    <reaction evidence="1 12 13">
        <text>[protein]-peptidylproline (omega=180) = [protein]-peptidylproline (omega=0)</text>
        <dbReference type="Rhea" id="RHEA:16237"/>
        <dbReference type="Rhea" id="RHEA-COMP:10747"/>
        <dbReference type="Rhea" id="RHEA-COMP:10748"/>
        <dbReference type="ChEBI" id="CHEBI:83833"/>
        <dbReference type="ChEBI" id="CHEBI:83834"/>
        <dbReference type="EC" id="5.2.1.8"/>
    </reaction>
</comment>
<dbReference type="GO" id="GO:0051301">
    <property type="term" value="P:cell division"/>
    <property type="evidence" value="ECO:0007669"/>
    <property type="project" value="UniProtKB-KW"/>
</dbReference>
<dbReference type="GO" id="GO:0005737">
    <property type="term" value="C:cytoplasm"/>
    <property type="evidence" value="ECO:0007669"/>
    <property type="project" value="UniProtKB-SubCell"/>
</dbReference>
<dbReference type="InterPro" id="IPR001179">
    <property type="entry name" value="PPIase_FKBP_dom"/>
</dbReference>
<evidence type="ECO:0000256" key="10">
    <source>
        <dbReference type="ARBA" id="ARBA00024849"/>
    </source>
</evidence>
<comment type="subcellular location">
    <subcellularLocation>
        <location evidence="12">Cytoplasm</location>
    </subcellularLocation>
    <text evidence="12">About half TF is bound to the ribosome near the polypeptide exit tunnel while the other half is free in the cytoplasm.</text>
</comment>
<dbReference type="Gene3D" id="1.10.3120.10">
    <property type="entry name" value="Trigger factor, C-terminal domain"/>
    <property type="match status" value="1"/>
</dbReference>
<dbReference type="EC" id="5.2.1.8" evidence="3 12"/>
<keyword evidence="6 12" id="KW-0697">Rotamase</keyword>
<feature type="domain" description="PPIase FKBP-type" evidence="16">
    <location>
        <begin position="163"/>
        <end position="245"/>
    </location>
</feature>
<evidence type="ECO:0000256" key="4">
    <source>
        <dbReference type="ARBA" id="ARBA00016902"/>
    </source>
</evidence>
<dbReference type="InterPro" id="IPR005215">
    <property type="entry name" value="Trig_fac"/>
</dbReference>